<dbReference type="Proteomes" id="UP001205601">
    <property type="component" value="Unassembled WGS sequence"/>
</dbReference>
<dbReference type="Pfam" id="PF01613">
    <property type="entry name" value="Flavin_Reduct"/>
    <property type="match status" value="1"/>
</dbReference>
<evidence type="ECO:0000313" key="7">
    <source>
        <dbReference type="Proteomes" id="UP001205601"/>
    </source>
</evidence>
<dbReference type="InterPro" id="IPR012349">
    <property type="entry name" value="Split_barrel_FMN-bd"/>
</dbReference>
<keyword evidence="3" id="KW-0288">FMN</keyword>
<dbReference type="EMBL" id="JAOCQF010000001">
    <property type="protein sequence ID" value="MCT8329316.1"/>
    <property type="molecule type" value="Genomic_DNA"/>
</dbReference>
<feature type="domain" description="Flavin reductase like" evidence="5">
    <location>
        <begin position="21"/>
        <end position="171"/>
    </location>
</feature>
<protein>
    <submittedName>
        <fullName evidence="6">Flavin reductase family protein</fullName>
    </submittedName>
</protein>
<evidence type="ECO:0000256" key="3">
    <source>
        <dbReference type="ARBA" id="ARBA00022643"/>
    </source>
</evidence>
<dbReference type="PANTHER" id="PTHR33798">
    <property type="entry name" value="FLAVOPROTEIN OXYGENASE"/>
    <property type="match status" value="1"/>
</dbReference>
<dbReference type="RefSeq" id="WP_261494739.1">
    <property type="nucleotide sequence ID" value="NZ_JAOCQF010000001.1"/>
</dbReference>
<organism evidence="6 7">
    <name type="scientific">Albidovulum sediminis</name>
    <dbReference type="NCBI Taxonomy" id="3066345"/>
    <lineage>
        <taxon>Bacteria</taxon>
        <taxon>Pseudomonadati</taxon>
        <taxon>Pseudomonadota</taxon>
        <taxon>Alphaproteobacteria</taxon>
        <taxon>Rhodobacterales</taxon>
        <taxon>Paracoccaceae</taxon>
        <taxon>Albidovulum</taxon>
    </lineage>
</organism>
<dbReference type="InterPro" id="IPR002563">
    <property type="entry name" value="Flavin_Rdtase-like_dom"/>
</dbReference>
<dbReference type="SUPFAM" id="SSF50475">
    <property type="entry name" value="FMN-binding split barrel"/>
    <property type="match status" value="1"/>
</dbReference>
<evidence type="ECO:0000313" key="6">
    <source>
        <dbReference type="EMBL" id="MCT8329316.1"/>
    </source>
</evidence>
<evidence type="ECO:0000256" key="2">
    <source>
        <dbReference type="ARBA" id="ARBA00022630"/>
    </source>
</evidence>
<dbReference type="SMART" id="SM00903">
    <property type="entry name" value="Flavin_Reduct"/>
    <property type="match status" value="1"/>
</dbReference>
<comment type="cofactor">
    <cofactor evidence="1">
        <name>FMN</name>
        <dbReference type="ChEBI" id="CHEBI:58210"/>
    </cofactor>
</comment>
<dbReference type="Gene3D" id="2.30.110.10">
    <property type="entry name" value="Electron Transport, Fmn-binding Protein, Chain A"/>
    <property type="match status" value="1"/>
</dbReference>
<reference evidence="7" key="1">
    <citation type="submission" date="2023-07" db="EMBL/GenBank/DDBJ databases">
        <title>Defluviimonas sediminis sp. nov., isolated from mangrove sediment.</title>
        <authorList>
            <person name="Liu L."/>
            <person name="Li J."/>
            <person name="Huang Y."/>
            <person name="Pan J."/>
            <person name="Li M."/>
        </authorList>
    </citation>
    <scope>NUCLEOTIDE SEQUENCE [LARGE SCALE GENOMIC DNA]</scope>
    <source>
        <strain evidence="7">FT324</strain>
    </source>
</reference>
<dbReference type="PANTHER" id="PTHR33798:SF5">
    <property type="entry name" value="FLAVIN REDUCTASE LIKE DOMAIN-CONTAINING PROTEIN"/>
    <property type="match status" value="1"/>
</dbReference>
<keyword evidence="2" id="KW-0285">Flavoprotein</keyword>
<accession>A0ABT2NK64</accession>
<keyword evidence="7" id="KW-1185">Reference proteome</keyword>
<evidence type="ECO:0000259" key="5">
    <source>
        <dbReference type="SMART" id="SM00903"/>
    </source>
</evidence>
<proteinExistence type="inferred from homology"/>
<name>A0ABT2NK64_9RHOB</name>
<comment type="caution">
    <text evidence="6">The sequence shown here is derived from an EMBL/GenBank/DDBJ whole genome shotgun (WGS) entry which is preliminary data.</text>
</comment>
<comment type="similarity">
    <text evidence="4">Belongs to the flavoredoxin family.</text>
</comment>
<sequence>MEFDFTTLPGPDRYRLLTNFVGPRPIALVTTRSADGRDNAAPMSFFNVFAHEPPILVLGIQPRANGDDKDTVANIRRSGEFVVNMVDMSIAERMIVCGVNFAPEVDELAFAGFTALGCRKIAVSRIAESPCAFECRVERLIDYPRRVLVVGEVVHMHVQDRCLDAAGRYVNPETYQPIARLHADAYITSDRQFELKKPDHLLAYEAAPPSAGPALGVVR</sequence>
<evidence type="ECO:0000256" key="1">
    <source>
        <dbReference type="ARBA" id="ARBA00001917"/>
    </source>
</evidence>
<evidence type="ECO:0000256" key="4">
    <source>
        <dbReference type="ARBA" id="ARBA00038054"/>
    </source>
</evidence>
<gene>
    <name evidence="6" type="ORF">N5I32_07310</name>
</gene>